<protein>
    <submittedName>
        <fullName evidence="1">Uncharacterized protein</fullName>
    </submittedName>
</protein>
<dbReference type="AlphaFoldDB" id="A0A9D4GL92"/>
<evidence type="ECO:0000313" key="1">
    <source>
        <dbReference type="EMBL" id="KAH3819466.1"/>
    </source>
</evidence>
<reference evidence="1" key="2">
    <citation type="submission" date="2020-11" db="EMBL/GenBank/DDBJ databases">
        <authorList>
            <person name="McCartney M.A."/>
            <person name="Auch B."/>
            <person name="Kono T."/>
            <person name="Mallez S."/>
            <person name="Becker A."/>
            <person name="Gohl D.M."/>
            <person name="Silverstein K.A.T."/>
            <person name="Koren S."/>
            <person name="Bechman K.B."/>
            <person name="Herman A."/>
            <person name="Abrahante J.E."/>
            <person name="Garbe J."/>
        </authorList>
    </citation>
    <scope>NUCLEOTIDE SEQUENCE</scope>
    <source>
        <strain evidence="1">Duluth1</strain>
        <tissue evidence="1">Whole animal</tissue>
    </source>
</reference>
<dbReference type="Proteomes" id="UP000828390">
    <property type="component" value="Unassembled WGS sequence"/>
</dbReference>
<reference evidence="1" key="1">
    <citation type="journal article" date="2019" name="bioRxiv">
        <title>The Genome of the Zebra Mussel, Dreissena polymorpha: A Resource for Invasive Species Research.</title>
        <authorList>
            <person name="McCartney M.A."/>
            <person name="Auch B."/>
            <person name="Kono T."/>
            <person name="Mallez S."/>
            <person name="Zhang Y."/>
            <person name="Obille A."/>
            <person name="Becker A."/>
            <person name="Abrahante J.E."/>
            <person name="Garbe J."/>
            <person name="Badalamenti J.P."/>
            <person name="Herman A."/>
            <person name="Mangelson H."/>
            <person name="Liachko I."/>
            <person name="Sullivan S."/>
            <person name="Sone E.D."/>
            <person name="Koren S."/>
            <person name="Silverstein K.A.T."/>
            <person name="Beckman K.B."/>
            <person name="Gohl D.M."/>
        </authorList>
    </citation>
    <scope>NUCLEOTIDE SEQUENCE</scope>
    <source>
        <strain evidence="1">Duluth1</strain>
        <tissue evidence="1">Whole animal</tissue>
    </source>
</reference>
<organism evidence="1 2">
    <name type="scientific">Dreissena polymorpha</name>
    <name type="common">Zebra mussel</name>
    <name type="synonym">Mytilus polymorpha</name>
    <dbReference type="NCBI Taxonomy" id="45954"/>
    <lineage>
        <taxon>Eukaryota</taxon>
        <taxon>Metazoa</taxon>
        <taxon>Spiralia</taxon>
        <taxon>Lophotrochozoa</taxon>
        <taxon>Mollusca</taxon>
        <taxon>Bivalvia</taxon>
        <taxon>Autobranchia</taxon>
        <taxon>Heteroconchia</taxon>
        <taxon>Euheterodonta</taxon>
        <taxon>Imparidentia</taxon>
        <taxon>Neoheterodontei</taxon>
        <taxon>Myida</taxon>
        <taxon>Dreissenoidea</taxon>
        <taxon>Dreissenidae</taxon>
        <taxon>Dreissena</taxon>
    </lineage>
</organism>
<accession>A0A9D4GL92</accession>
<sequence length="126" mass="14152">MFTRLFSRVRRWARVPRTSGLTIVKTASCDCIAFDSSDRGGGTSHIMSTARTNLKSCVNKARPAAQESLRSDASRYKLENTDDRHLRSASVVWSWDSHLTSFASLSLTVESSMMTGISRNPFIHFY</sequence>
<gene>
    <name evidence="1" type="ORF">DPMN_121203</name>
</gene>
<dbReference type="EMBL" id="JAIWYP010000005">
    <property type="protein sequence ID" value="KAH3819466.1"/>
    <property type="molecule type" value="Genomic_DNA"/>
</dbReference>
<comment type="caution">
    <text evidence="1">The sequence shown here is derived from an EMBL/GenBank/DDBJ whole genome shotgun (WGS) entry which is preliminary data.</text>
</comment>
<proteinExistence type="predicted"/>
<evidence type="ECO:0000313" key="2">
    <source>
        <dbReference type="Proteomes" id="UP000828390"/>
    </source>
</evidence>
<name>A0A9D4GL92_DREPO</name>
<keyword evidence="2" id="KW-1185">Reference proteome</keyword>